<proteinExistence type="predicted"/>
<protein>
    <submittedName>
        <fullName evidence="1">Uncharacterized protein</fullName>
    </submittedName>
</protein>
<gene>
    <name evidence="1" type="ORF">HLB35_00525</name>
</gene>
<evidence type="ECO:0000313" key="2">
    <source>
        <dbReference type="Proteomes" id="UP000588806"/>
    </source>
</evidence>
<comment type="caution">
    <text evidence="1">The sequence shown here is derived from an EMBL/GenBank/DDBJ whole genome shotgun (WGS) entry which is preliminary data.</text>
</comment>
<reference evidence="1 2" key="2">
    <citation type="submission" date="2020-06" db="EMBL/GenBank/DDBJ databases">
        <title>Halomonas songnenensis sp. nov., a moderately halophilic bacterium isolated from saline and alkaline soils.</title>
        <authorList>
            <person name="Jiang J."/>
            <person name="Pan Y."/>
        </authorList>
    </citation>
    <scope>NUCLEOTIDE SEQUENCE [LARGE SCALE GENOMIC DNA]</scope>
    <source>
        <strain evidence="1 2">TBZ9</strain>
    </source>
</reference>
<sequence length="97" mass="10768">MFKTVGQTGAEKQSADAYCRIFPKPVIQPKFKGGILYQKTLQAASKTARKDLKDALSASSGLWLVSRAAPKNNWKYEVQRWAAKITRGIDRIIGANL</sequence>
<reference evidence="1 2" key="1">
    <citation type="submission" date="2020-05" db="EMBL/GenBank/DDBJ databases">
        <authorList>
            <person name="Ruan W."/>
            <person name="Jeon C.O."/>
            <person name="Chun B.H."/>
        </authorList>
    </citation>
    <scope>NUCLEOTIDE SEQUENCE [LARGE SCALE GENOMIC DNA]</scope>
    <source>
        <strain evidence="1 2">TBZ9</strain>
    </source>
</reference>
<dbReference type="AlphaFoldDB" id="A0A7Y3X9U1"/>
<organism evidence="1 2">
    <name type="scientific">Vreelandella azerica</name>
    <dbReference type="NCBI Taxonomy" id="2732867"/>
    <lineage>
        <taxon>Bacteria</taxon>
        <taxon>Pseudomonadati</taxon>
        <taxon>Pseudomonadota</taxon>
        <taxon>Gammaproteobacteria</taxon>
        <taxon>Oceanospirillales</taxon>
        <taxon>Halomonadaceae</taxon>
        <taxon>Vreelandella</taxon>
    </lineage>
</organism>
<accession>A0A7Y3X9U1</accession>
<dbReference type="RefSeq" id="WP_171701115.1">
    <property type="nucleotide sequence ID" value="NZ_JABFHI010000001.1"/>
</dbReference>
<evidence type="ECO:0000313" key="1">
    <source>
        <dbReference type="EMBL" id="NOG30631.1"/>
    </source>
</evidence>
<keyword evidence="2" id="KW-1185">Reference proteome</keyword>
<dbReference type="Proteomes" id="UP000588806">
    <property type="component" value="Unassembled WGS sequence"/>
</dbReference>
<name>A0A7Y3X9U1_9GAMM</name>
<dbReference type="EMBL" id="JABFHI010000001">
    <property type="protein sequence ID" value="NOG30631.1"/>
    <property type="molecule type" value="Genomic_DNA"/>
</dbReference>